<comment type="caution">
    <text evidence="2">The sequence shown here is derived from an EMBL/GenBank/DDBJ whole genome shotgun (WGS) entry which is preliminary data.</text>
</comment>
<gene>
    <name evidence="2" type="ORF">GO986_08960</name>
</gene>
<name>A0A7C9HRJ6_9DEIO</name>
<dbReference type="Proteomes" id="UP000483286">
    <property type="component" value="Unassembled WGS sequence"/>
</dbReference>
<sequence length="520" mass="57538">MTEPTWKRVQREAREADERRQGQKKRVVYSAALLALKPGDRVYYMPKRMDVPHAGEQVTVARGPRRDVRNATVRLRFPTDEQRTVPLSQVSLTAPSDDVAPFVQEARRMPGWKRLLEVVGLAQAAHAAAAAEVLKDGEETDVPELGPFLQQAEERARQMAGTVAARAQRKALAKDLAVALLRAAQEDATAAAAKRGGRGGKGAVPAPSHLPVPTEEAARAQMTQEHRAMINRIALSIHRRWFLSDAELLAVSEEEREERRIQGTLRQIIALGERETGSPHTQSAEGPRKGNALHGDRYDHLLRATQLGSELATAVLAGHTDQALTLALMVREHRLQYLVATKAMNRTRIKHGSGRYFHGDVLSVREEHAVHDADGVFIRYDGMTQYYVRLIVLYGPDGHTLEVANHEELEAVTGTAAGLRAWGSLCRWMVDLSERADGRQPGRRQDDDEALIYRDHDGHLEARASLKGYPDLLLAFEVLRRALEVELPAQDITSPELGEAPLPGFHPPLEPDSKNQGSVG</sequence>
<feature type="compositionally biased region" description="Basic and acidic residues" evidence="1">
    <location>
        <begin position="1"/>
        <end position="21"/>
    </location>
</feature>
<evidence type="ECO:0000313" key="3">
    <source>
        <dbReference type="Proteomes" id="UP000483286"/>
    </source>
</evidence>
<reference evidence="2 3" key="1">
    <citation type="submission" date="2019-12" db="EMBL/GenBank/DDBJ databases">
        <title>Deinococcus sp. HMF7620 Genome sequencing and assembly.</title>
        <authorList>
            <person name="Kang H."/>
            <person name="Kim H."/>
            <person name="Joh K."/>
        </authorList>
    </citation>
    <scope>NUCLEOTIDE SEQUENCE [LARGE SCALE GENOMIC DNA]</scope>
    <source>
        <strain evidence="2 3">HMF7620</strain>
    </source>
</reference>
<feature type="region of interest" description="Disordered" evidence="1">
    <location>
        <begin position="192"/>
        <end position="211"/>
    </location>
</feature>
<evidence type="ECO:0000256" key="1">
    <source>
        <dbReference type="SAM" id="MobiDB-lite"/>
    </source>
</evidence>
<organism evidence="2 3">
    <name type="scientific">Deinococcus arboris</name>
    <dbReference type="NCBI Taxonomy" id="2682977"/>
    <lineage>
        <taxon>Bacteria</taxon>
        <taxon>Thermotogati</taxon>
        <taxon>Deinococcota</taxon>
        <taxon>Deinococci</taxon>
        <taxon>Deinococcales</taxon>
        <taxon>Deinococcaceae</taxon>
        <taxon>Deinococcus</taxon>
    </lineage>
</organism>
<keyword evidence="3" id="KW-1185">Reference proteome</keyword>
<feature type="region of interest" description="Disordered" evidence="1">
    <location>
        <begin position="494"/>
        <end position="520"/>
    </location>
</feature>
<feature type="region of interest" description="Disordered" evidence="1">
    <location>
        <begin position="1"/>
        <end position="22"/>
    </location>
</feature>
<dbReference type="EMBL" id="WQLB01000009">
    <property type="protein sequence ID" value="MVN86893.1"/>
    <property type="molecule type" value="Genomic_DNA"/>
</dbReference>
<dbReference type="AlphaFoldDB" id="A0A7C9HRJ6"/>
<feature type="region of interest" description="Disordered" evidence="1">
    <location>
        <begin position="274"/>
        <end position="293"/>
    </location>
</feature>
<evidence type="ECO:0000313" key="2">
    <source>
        <dbReference type="EMBL" id="MVN86893.1"/>
    </source>
</evidence>
<protein>
    <submittedName>
        <fullName evidence="2">Uncharacterized protein</fullName>
    </submittedName>
</protein>
<dbReference type="RefSeq" id="WP_157458944.1">
    <property type="nucleotide sequence ID" value="NZ_WQLB01000009.1"/>
</dbReference>
<proteinExistence type="predicted"/>
<accession>A0A7C9HRJ6</accession>